<evidence type="ECO:0000256" key="1">
    <source>
        <dbReference type="SAM" id="Phobius"/>
    </source>
</evidence>
<comment type="caution">
    <text evidence="2">The sequence shown here is derived from an EMBL/GenBank/DDBJ whole genome shotgun (WGS) entry which is preliminary data.</text>
</comment>
<feature type="non-terminal residue" evidence="2">
    <location>
        <position position="1"/>
    </location>
</feature>
<name>A0A9Q0DG56_9TELE</name>
<evidence type="ECO:0000313" key="2">
    <source>
        <dbReference type="EMBL" id="KAJ3587843.1"/>
    </source>
</evidence>
<feature type="transmembrane region" description="Helical" evidence="1">
    <location>
        <begin position="240"/>
        <end position="259"/>
    </location>
</feature>
<reference evidence="2" key="1">
    <citation type="submission" date="2022-07" db="EMBL/GenBank/DDBJ databases">
        <title>Chromosome-level genome of Muraenolepis orangiensis.</title>
        <authorList>
            <person name="Kim J."/>
        </authorList>
    </citation>
    <scope>NUCLEOTIDE SEQUENCE</scope>
    <source>
        <strain evidence="2">KU_S4_2022</strain>
        <tissue evidence="2">Muscle</tissue>
    </source>
</reference>
<feature type="transmembrane region" description="Helical" evidence="1">
    <location>
        <begin position="274"/>
        <end position="296"/>
    </location>
</feature>
<sequence>TPTPLPHYPLFFSPTLFFLRYSLSSSIYALLSHSYRLSFLPTPTSPAPYSSYLTTSLFLRYSIIFPHCYPSLPHLPLSSSPTLFSHYPPLLIYRLPHPCLLFLTYRSLPPRYPCSSSLPLIFPSYPSLPHLPSRLTTSLSLRPLPVLFPNYYFSSHLPLSSAPTPLFLTLPLCFLRYPSLVLTTSLHLTVLPLFHHSEPLSSHPTVLSSSPTPLLPEPLSSHYPPFTSNHLTPIFSPSPLYYTTPLFLTYLSLLTYPIFSPTPLFFPTPLFSASYAYLLLLPTLFLITLLLFHGILPLSSSRYALSHLTRLSPPVPSSSTATPLFLPYLALPHINISLLAYPLSSSRQTPLSSPTLLFLTYPSLLTYSLLSSPTLSLPHLRALSSSPPALPHLPLSSSPTPPSSLHLPPLFLTLPLSSSPTALSSSGLSRPLLPTASLLTYRLSSSPTLTLRSLTPLFITVNALLLFLTYPSLPHLGPSLASLPPLPHSTPALPPLRPSLLIYLSASSPTPLFAEKQKTKIT</sequence>
<dbReference type="Proteomes" id="UP001148018">
    <property type="component" value="Unassembled WGS sequence"/>
</dbReference>
<feature type="non-terminal residue" evidence="2">
    <location>
        <position position="522"/>
    </location>
</feature>
<dbReference type="EMBL" id="JANIIK010000116">
    <property type="protein sequence ID" value="KAJ3587843.1"/>
    <property type="molecule type" value="Genomic_DNA"/>
</dbReference>
<keyword evidence="1" id="KW-0472">Membrane</keyword>
<feature type="transmembrane region" description="Helical" evidence="1">
    <location>
        <begin position="12"/>
        <end position="31"/>
    </location>
</feature>
<proteinExistence type="predicted"/>
<dbReference type="AlphaFoldDB" id="A0A9Q0DG56"/>
<keyword evidence="1" id="KW-0812">Transmembrane</keyword>
<accession>A0A9Q0DG56</accession>
<evidence type="ECO:0000313" key="3">
    <source>
        <dbReference type="Proteomes" id="UP001148018"/>
    </source>
</evidence>
<organism evidence="2 3">
    <name type="scientific">Muraenolepis orangiensis</name>
    <name type="common">Patagonian moray cod</name>
    <dbReference type="NCBI Taxonomy" id="630683"/>
    <lineage>
        <taxon>Eukaryota</taxon>
        <taxon>Metazoa</taxon>
        <taxon>Chordata</taxon>
        <taxon>Craniata</taxon>
        <taxon>Vertebrata</taxon>
        <taxon>Euteleostomi</taxon>
        <taxon>Actinopterygii</taxon>
        <taxon>Neopterygii</taxon>
        <taxon>Teleostei</taxon>
        <taxon>Neoteleostei</taxon>
        <taxon>Acanthomorphata</taxon>
        <taxon>Zeiogadaria</taxon>
        <taxon>Gadariae</taxon>
        <taxon>Gadiformes</taxon>
        <taxon>Muraenolepidoidei</taxon>
        <taxon>Muraenolepididae</taxon>
        <taxon>Muraenolepis</taxon>
    </lineage>
</organism>
<gene>
    <name evidence="2" type="ORF">NHX12_011438</name>
</gene>
<keyword evidence="1" id="KW-1133">Transmembrane helix</keyword>
<protein>
    <submittedName>
        <fullName evidence="2">Uncharacterized protein</fullName>
    </submittedName>
</protein>
<keyword evidence="3" id="KW-1185">Reference proteome</keyword>